<organism evidence="4 5">
    <name type="scientific">Paragemmobacter kunshanensis</name>
    <dbReference type="NCBI Taxonomy" id="2583234"/>
    <lineage>
        <taxon>Bacteria</taxon>
        <taxon>Pseudomonadati</taxon>
        <taxon>Pseudomonadota</taxon>
        <taxon>Alphaproteobacteria</taxon>
        <taxon>Rhodobacterales</taxon>
        <taxon>Paracoccaceae</taxon>
        <taxon>Paragemmobacter</taxon>
    </lineage>
</organism>
<dbReference type="Gene3D" id="3.30.1330.200">
    <property type="match status" value="1"/>
</dbReference>
<dbReference type="PANTHER" id="PTHR35147">
    <property type="entry name" value="CHEMORECEPTOR GLUTAMINE DEAMIDASE CHED-RELATED"/>
    <property type="match status" value="1"/>
</dbReference>
<comment type="function">
    <text evidence="3">Probably deamidates glutamine residues to glutamate on methyl-accepting chemotaxis receptors (MCPs), playing an important role in chemotaxis.</text>
</comment>
<evidence type="ECO:0000256" key="2">
    <source>
        <dbReference type="ARBA" id="ARBA00022801"/>
    </source>
</evidence>
<comment type="similarity">
    <text evidence="3">Belongs to the CheD family.</text>
</comment>
<keyword evidence="1 3" id="KW-0145">Chemotaxis</keyword>
<gene>
    <name evidence="3" type="primary">cheD</name>
    <name evidence="4" type="ORF">G5V65_01035</name>
</gene>
<comment type="caution">
    <text evidence="4">The sequence shown here is derived from an EMBL/GenBank/DDBJ whole genome shotgun (WGS) entry which is preliminary data.</text>
</comment>
<proteinExistence type="inferred from homology"/>
<dbReference type="Pfam" id="PF03975">
    <property type="entry name" value="CheD"/>
    <property type="match status" value="1"/>
</dbReference>
<keyword evidence="5" id="KW-1185">Reference proteome</keyword>
<dbReference type="Proteomes" id="UP000474758">
    <property type="component" value="Unassembled WGS sequence"/>
</dbReference>
<dbReference type="SUPFAM" id="SSF64438">
    <property type="entry name" value="CNF1/YfiH-like putative cysteine hydrolases"/>
    <property type="match status" value="1"/>
</dbReference>
<evidence type="ECO:0000256" key="3">
    <source>
        <dbReference type="HAMAP-Rule" id="MF_01440"/>
    </source>
</evidence>
<dbReference type="EC" id="3.5.1.44" evidence="3"/>
<reference evidence="4 5" key="1">
    <citation type="submission" date="2020-02" db="EMBL/GenBank/DDBJ databases">
        <title>Rhodobacter translucens sp. nov., a novel bacterium isolated from activated sludge.</title>
        <authorList>
            <person name="Liu J."/>
        </authorList>
    </citation>
    <scope>NUCLEOTIDE SEQUENCE [LARGE SCALE GENOMIC DNA]</scope>
    <source>
        <strain evidence="4 5">HX-7-19</strain>
    </source>
</reference>
<comment type="catalytic activity">
    <reaction evidence="3">
        <text>L-glutaminyl-[protein] + H2O = L-glutamyl-[protein] + NH4(+)</text>
        <dbReference type="Rhea" id="RHEA:16441"/>
        <dbReference type="Rhea" id="RHEA-COMP:10207"/>
        <dbReference type="Rhea" id="RHEA-COMP:10208"/>
        <dbReference type="ChEBI" id="CHEBI:15377"/>
        <dbReference type="ChEBI" id="CHEBI:28938"/>
        <dbReference type="ChEBI" id="CHEBI:29973"/>
        <dbReference type="ChEBI" id="CHEBI:30011"/>
        <dbReference type="EC" id="3.5.1.44"/>
    </reaction>
</comment>
<protein>
    <recommendedName>
        <fullName evidence="3">Probable chemoreceptor glutamine deamidase CheD</fullName>
        <ecNumber evidence="3">3.5.1.44</ecNumber>
    </recommendedName>
</protein>
<dbReference type="InterPro" id="IPR038592">
    <property type="entry name" value="CheD-like_sf"/>
</dbReference>
<dbReference type="GO" id="GO:0006935">
    <property type="term" value="P:chemotaxis"/>
    <property type="evidence" value="ECO:0007669"/>
    <property type="project" value="UniProtKB-UniRule"/>
</dbReference>
<dbReference type="GO" id="GO:0050568">
    <property type="term" value="F:protein-glutamine glutaminase activity"/>
    <property type="evidence" value="ECO:0007669"/>
    <property type="project" value="UniProtKB-UniRule"/>
</dbReference>
<dbReference type="EMBL" id="JAALFE010000001">
    <property type="protein sequence ID" value="NGQ89463.1"/>
    <property type="molecule type" value="Genomic_DNA"/>
</dbReference>
<keyword evidence="2 3" id="KW-0378">Hydrolase</keyword>
<dbReference type="InterPro" id="IPR005659">
    <property type="entry name" value="Chemorcpt_Glu_NH3ase_CheD"/>
</dbReference>
<dbReference type="HAMAP" id="MF_01440">
    <property type="entry name" value="CheD"/>
    <property type="match status" value="1"/>
</dbReference>
<dbReference type="InterPro" id="IPR011324">
    <property type="entry name" value="Cytotoxic_necrot_fac-like_cat"/>
</dbReference>
<accession>A0A6M1U3K8</accession>
<sequence length="172" mass="18301">MRALSGQTVHVIQGDHRISGDPDAVLTTVLGSCVAACLHDPVRRIGGMNHFLLPDMPGAHDIRFASAAMEQLVNSLLKLGGRRDRLTAKLFGGARMIAGLPDIGQRNGEAALAFLRGEGIAVSAQSLGGQHARRVRFWPESGRAQQMLLVDARDVPANPRPPDPGGGTIELF</sequence>
<evidence type="ECO:0000313" key="4">
    <source>
        <dbReference type="EMBL" id="NGQ89463.1"/>
    </source>
</evidence>
<name>A0A6M1U3K8_9RHOB</name>
<dbReference type="AlphaFoldDB" id="A0A6M1U3K8"/>
<evidence type="ECO:0000313" key="5">
    <source>
        <dbReference type="Proteomes" id="UP000474758"/>
    </source>
</evidence>
<dbReference type="RefSeq" id="WP_165046563.1">
    <property type="nucleotide sequence ID" value="NZ_JAALFE010000001.1"/>
</dbReference>
<dbReference type="CDD" id="cd16352">
    <property type="entry name" value="CheD"/>
    <property type="match status" value="1"/>
</dbReference>
<dbReference type="PANTHER" id="PTHR35147:SF2">
    <property type="entry name" value="CHEMORECEPTOR GLUTAMINE DEAMIDASE CHED-RELATED"/>
    <property type="match status" value="1"/>
</dbReference>
<evidence type="ECO:0000256" key="1">
    <source>
        <dbReference type="ARBA" id="ARBA00022500"/>
    </source>
</evidence>